<feature type="transmembrane region" description="Helical" evidence="1">
    <location>
        <begin position="165"/>
        <end position="183"/>
    </location>
</feature>
<accession>A0AAV3T8J2</accession>
<name>A0AAV3T8J2_9EURY</name>
<keyword evidence="3" id="KW-1185">Reference proteome</keyword>
<feature type="transmembrane region" description="Helical" evidence="1">
    <location>
        <begin position="77"/>
        <end position="101"/>
    </location>
</feature>
<sequence>MGGPGVGEAVIGALATAARPAVPLDAAVGLASWLPAPVAGAAGAAAAYYLVGALALTLWPEFSRTAARTVVRRPGRALVSGVLLMLAVSAISVAAFALLWIAGPFAVFALVWLPLALLALVYVTVGVIGGALSLVGVDSPYAALAIGGVVPATLSWLPRDAVIDLLFLGVLTLGSGAMLWSLWHRRRTAA</sequence>
<evidence type="ECO:0000256" key="1">
    <source>
        <dbReference type="SAM" id="Phobius"/>
    </source>
</evidence>
<feature type="transmembrane region" description="Helical" evidence="1">
    <location>
        <begin position="141"/>
        <end position="159"/>
    </location>
</feature>
<keyword evidence="1" id="KW-0472">Membrane</keyword>
<keyword evidence="1" id="KW-1133">Transmembrane helix</keyword>
<evidence type="ECO:0000313" key="3">
    <source>
        <dbReference type="Proteomes" id="UP001500420"/>
    </source>
</evidence>
<dbReference type="Proteomes" id="UP001500420">
    <property type="component" value="Unassembled WGS sequence"/>
</dbReference>
<comment type="caution">
    <text evidence="2">The sequence shown here is derived from an EMBL/GenBank/DDBJ whole genome shotgun (WGS) entry which is preliminary data.</text>
</comment>
<proteinExistence type="predicted"/>
<feature type="transmembrane region" description="Helical" evidence="1">
    <location>
        <begin position="33"/>
        <end position="56"/>
    </location>
</feature>
<dbReference type="AlphaFoldDB" id="A0AAV3T8J2"/>
<dbReference type="RefSeq" id="WP_343773285.1">
    <property type="nucleotide sequence ID" value="NZ_BAAADV010000001.1"/>
</dbReference>
<evidence type="ECO:0000313" key="2">
    <source>
        <dbReference type="EMBL" id="GAA0669641.1"/>
    </source>
</evidence>
<keyword evidence="1" id="KW-0812">Transmembrane</keyword>
<gene>
    <name evidence="2" type="ORF">GCM10009020_14610</name>
</gene>
<feature type="transmembrane region" description="Helical" evidence="1">
    <location>
        <begin position="107"/>
        <end position="134"/>
    </location>
</feature>
<reference evidence="2 3" key="1">
    <citation type="journal article" date="2019" name="Int. J. Syst. Evol. Microbiol.">
        <title>The Global Catalogue of Microorganisms (GCM) 10K type strain sequencing project: providing services to taxonomists for standard genome sequencing and annotation.</title>
        <authorList>
            <consortium name="The Broad Institute Genomics Platform"/>
            <consortium name="The Broad Institute Genome Sequencing Center for Infectious Disease"/>
            <person name="Wu L."/>
            <person name="Ma J."/>
        </authorList>
    </citation>
    <scope>NUCLEOTIDE SEQUENCE [LARGE SCALE GENOMIC DNA]</scope>
    <source>
        <strain evidence="2 3">JCM 16328</strain>
    </source>
</reference>
<organism evidence="2 3">
    <name type="scientific">Natronoarchaeum mannanilyticum</name>
    <dbReference type="NCBI Taxonomy" id="926360"/>
    <lineage>
        <taxon>Archaea</taxon>
        <taxon>Methanobacteriati</taxon>
        <taxon>Methanobacteriota</taxon>
        <taxon>Stenosarchaea group</taxon>
        <taxon>Halobacteria</taxon>
        <taxon>Halobacteriales</taxon>
        <taxon>Natronoarchaeaceae</taxon>
    </lineage>
</organism>
<protein>
    <submittedName>
        <fullName evidence="2">Uncharacterized protein</fullName>
    </submittedName>
</protein>
<dbReference type="EMBL" id="BAAADV010000001">
    <property type="protein sequence ID" value="GAA0669641.1"/>
    <property type="molecule type" value="Genomic_DNA"/>
</dbReference>